<evidence type="ECO:0000256" key="8">
    <source>
        <dbReference type="ARBA" id="ARBA00048679"/>
    </source>
</evidence>
<evidence type="ECO:0000256" key="3">
    <source>
        <dbReference type="ARBA" id="ARBA00022679"/>
    </source>
</evidence>
<dbReference type="PANTHER" id="PTHR24054:SF0">
    <property type="entry name" value="CASEIN KINASE II SUBUNIT ALPHA"/>
    <property type="match status" value="1"/>
</dbReference>
<dbReference type="Gene3D" id="3.30.200.20">
    <property type="entry name" value="Phosphorylase Kinase, domain 1"/>
    <property type="match status" value="1"/>
</dbReference>
<evidence type="ECO:0000256" key="1">
    <source>
        <dbReference type="ARBA" id="ARBA00012513"/>
    </source>
</evidence>
<reference evidence="9" key="3">
    <citation type="submission" date="2025-09" db="UniProtKB">
        <authorList>
            <consortium name="Ensembl"/>
        </authorList>
    </citation>
    <scope>IDENTIFICATION</scope>
</reference>
<evidence type="ECO:0000256" key="4">
    <source>
        <dbReference type="ARBA" id="ARBA00022741"/>
    </source>
</evidence>
<name>A0A803T854_ANOCA</name>
<evidence type="ECO:0000313" key="9">
    <source>
        <dbReference type="Ensembl" id="ENSACAP00000031394.1"/>
    </source>
</evidence>
<keyword evidence="4" id="KW-0547">Nucleotide-binding</keyword>
<evidence type="ECO:0000256" key="7">
    <source>
        <dbReference type="ARBA" id="ARBA00047899"/>
    </source>
</evidence>
<dbReference type="Proteomes" id="UP000001646">
    <property type="component" value="Chromosome 1"/>
</dbReference>
<evidence type="ECO:0000256" key="6">
    <source>
        <dbReference type="ARBA" id="ARBA00022840"/>
    </source>
</evidence>
<dbReference type="Ensembl" id="ENSACAT00000048638.1">
    <property type="protein sequence ID" value="ENSACAP00000031394.1"/>
    <property type="gene ID" value="ENSACAG00000042183.1"/>
</dbReference>
<comment type="catalytic activity">
    <reaction evidence="8">
        <text>L-seryl-[protein] + ATP = O-phospho-L-seryl-[protein] + ADP + H(+)</text>
        <dbReference type="Rhea" id="RHEA:17989"/>
        <dbReference type="Rhea" id="RHEA-COMP:9863"/>
        <dbReference type="Rhea" id="RHEA-COMP:11604"/>
        <dbReference type="ChEBI" id="CHEBI:15378"/>
        <dbReference type="ChEBI" id="CHEBI:29999"/>
        <dbReference type="ChEBI" id="CHEBI:30616"/>
        <dbReference type="ChEBI" id="CHEBI:83421"/>
        <dbReference type="ChEBI" id="CHEBI:456216"/>
        <dbReference type="EC" id="2.7.11.1"/>
    </reaction>
</comment>
<dbReference type="InterPro" id="IPR045216">
    <property type="entry name" value="CK2_alpha"/>
</dbReference>
<protein>
    <recommendedName>
        <fullName evidence="1">non-specific serine/threonine protein kinase</fullName>
        <ecNumber evidence="1">2.7.11.1</ecNumber>
    </recommendedName>
</protein>
<dbReference type="PANTHER" id="PTHR24054">
    <property type="entry name" value="CASEIN KINASE II SUBUNIT ALPHA"/>
    <property type="match status" value="1"/>
</dbReference>
<dbReference type="GO" id="GO:0005524">
    <property type="term" value="F:ATP binding"/>
    <property type="evidence" value="ECO:0007669"/>
    <property type="project" value="UniProtKB-KW"/>
</dbReference>
<keyword evidence="6" id="KW-0067">ATP-binding</keyword>
<evidence type="ECO:0000256" key="5">
    <source>
        <dbReference type="ARBA" id="ARBA00022777"/>
    </source>
</evidence>
<organism evidence="9 10">
    <name type="scientific">Anolis carolinensis</name>
    <name type="common">Green anole</name>
    <name type="synonym">American chameleon</name>
    <dbReference type="NCBI Taxonomy" id="28377"/>
    <lineage>
        <taxon>Eukaryota</taxon>
        <taxon>Metazoa</taxon>
        <taxon>Chordata</taxon>
        <taxon>Craniata</taxon>
        <taxon>Vertebrata</taxon>
        <taxon>Euteleostomi</taxon>
        <taxon>Lepidosauria</taxon>
        <taxon>Squamata</taxon>
        <taxon>Bifurcata</taxon>
        <taxon>Unidentata</taxon>
        <taxon>Episquamata</taxon>
        <taxon>Toxicofera</taxon>
        <taxon>Iguania</taxon>
        <taxon>Dactyloidae</taxon>
        <taxon>Anolis</taxon>
    </lineage>
</organism>
<reference evidence="9" key="2">
    <citation type="submission" date="2025-08" db="UniProtKB">
        <authorList>
            <consortium name="Ensembl"/>
        </authorList>
    </citation>
    <scope>IDENTIFICATION</scope>
</reference>
<accession>A0A803T854</accession>
<dbReference type="SUPFAM" id="SSF56112">
    <property type="entry name" value="Protein kinase-like (PK-like)"/>
    <property type="match status" value="1"/>
</dbReference>
<keyword evidence="3" id="KW-0808">Transferase</keyword>
<keyword evidence="2" id="KW-0723">Serine/threonine-protein kinase</keyword>
<dbReference type="InterPro" id="IPR011009">
    <property type="entry name" value="Kinase-like_dom_sf"/>
</dbReference>
<dbReference type="EC" id="2.7.11.1" evidence="1"/>
<dbReference type="InParanoid" id="A0A803T854"/>
<evidence type="ECO:0000256" key="2">
    <source>
        <dbReference type="ARBA" id="ARBA00022527"/>
    </source>
</evidence>
<reference evidence="9 10" key="1">
    <citation type="submission" date="2009-12" db="EMBL/GenBank/DDBJ databases">
        <title>The Genome Sequence of Anolis carolinensis (Green Anole Lizard).</title>
        <authorList>
            <consortium name="The Genome Sequencing Platform"/>
            <person name="Di Palma F."/>
            <person name="Alfoldi J."/>
            <person name="Heiman D."/>
            <person name="Young S."/>
            <person name="Grabherr M."/>
            <person name="Johnson J."/>
            <person name="Lander E.S."/>
            <person name="Lindblad-Toh K."/>
        </authorList>
    </citation>
    <scope>NUCLEOTIDE SEQUENCE [LARGE SCALE GENOMIC DNA]</scope>
    <source>
        <strain evidence="9 10">JBL SC #1</strain>
    </source>
</reference>
<dbReference type="FunFam" id="3.30.200.20:FF:000088">
    <property type="entry name" value="Casein kinase II subunit alpha"/>
    <property type="match status" value="1"/>
</dbReference>
<dbReference type="GeneTree" id="ENSGT01040000244479"/>
<keyword evidence="10" id="KW-1185">Reference proteome</keyword>
<proteinExistence type="predicted"/>
<keyword evidence="5" id="KW-0418">Kinase</keyword>
<sequence>MLTDANRYCRTPQVSHIIECNNQDDYQLVQKLSHGEYSEVFKAINITRNEKVVMKIVKAEPGSIMPRPRSR</sequence>
<comment type="catalytic activity">
    <reaction evidence="7">
        <text>L-threonyl-[protein] + ATP = O-phospho-L-threonyl-[protein] + ADP + H(+)</text>
        <dbReference type="Rhea" id="RHEA:46608"/>
        <dbReference type="Rhea" id="RHEA-COMP:11060"/>
        <dbReference type="Rhea" id="RHEA-COMP:11605"/>
        <dbReference type="ChEBI" id="CHEBI:15378"/>
        <dbReference type="ChEBI" id="CHEBI:30013"/>
        <dbReference type="ChEBI" id="CHEBI:30616"/>
        <dbReference type="ChEBI" id="CHEBI:61977"/>
        <dbReference type="ChEBI" id="CHEBI:456216"/>
        <dbReference type="EC" id="2.7.11.1"/>
    </reaction>
</comment>
<dbReference type="AlphaFoldDB" id="A0A803T854"/>
<dbReference type="GO" id="GO:0004674">
    <property type="term" value="F:protein serine/threonine kinase activity"/>
    <property type="evidence" value="ECO:0007669"/>
    <property type="project" value="UniProtKB-KW"/>
</dbReference>
<evidence type="ECO:0000313" key="10">
    <source>
        <dbReference type="Proteomes" id="UP000001646"/>
    </source>
</evidence>